<keyword evidence="7" id="KW-0732">Signal</keyword>
<dbReference type="PANTHER" id="PTHR46206:SF7">
    <property type="entry name" value="P450, PUTATIVE (EUROFUNG)-RELATED"/>
    <property type="match status" value="1"/>
</dbReference>
<evidence type="ECO:0000256" key="7">
    <source>
        <dbReference type="SAM" id="SignalP"/>
    </source>
</evidence>
<dbReference type="GO" id="GO:0020037">
    <property type="term" value="F:heme binding"/>
    <property type="evidence" value="ECO:0007669"/>
    <property type="project" value="InterPro"/>
</dbReference>
<dbReference type="EMBL" id="MU004296">
    <property type="protein sequence ID" value="KAF2661028.1"/>
    <property type="molecule type" value="Genomic_DNA"/>
</dbReference>
<dbReference type="OrthoDB" id="1844152at2759"/>
<feature type="signal peptide" evidence="7">
    <location>
        <begin position="1"/>
        <end position="16"/>
    </location>
</feature>
<proteinExistence type="inferred from homology"/>
<dbReference type="CDD" id="cd11041">
    <property type="entry name" value="CYP503A1-like"/>
    <property type="match status" value="1"/>
</dbReference>
<evidence type="ECO:0000256" key="2">
    <source>
        <dbReference type="ARBA" id="ARBA00010617"/>
    </source>
</evidence>
<dbReference type="SUPFAM" id="SSF48264">
    <property type="entry name" value="Cytochrome P450"/>
    <property type="match status" value="1"/>
</dbReference>
<dbReference type="AlphaFoldDB" id="A0A6A6TQ44"/>
<evidence type="ECO:0000256" key="4">
    <source>
        <dbReference type="ARBA" id="ARBA00023002"/>
    </source>
</evidence>
<dbReference type="GO" id="GO:0005506">
    <property type="term" value="F:iron ion binding"/>
    <property type="evidence" value="ECO:0007669"/>
    <property type="project" value="InterPro"/>
</dbReference>
<gene>
    <name evidence="8" type="ORF">K491DRAFT_711281</name>
</gene>
<sequence>MLTILISLLLPFLISALIPKRRKVKADRVGGDPGLFGFMTLPAKLRFLLHGRSLVYNRYNSSLKDHNYYLQTTLVDRLVLAPKYLAELRDADPALLNTSVASVENTLGEFSGIDVILKDRQTHDLCRGKLTRSLLLMIPVLARKLQALLNHKLEHCTADGPVSYTAYELIESLNNLTSSLTLVGPELTKKTEWSEPFLDVLPAIQAVILSLAPLPHLLRNIISPILPATRRLRNLHTKLRAVLFPKNKEPLWQSSESPTFLQFFVESSKTKTVDKEEIVAKVCVLITNMVILHLLLELTHLLTTSTTNALYSLCSNPSYVPALRAELISALESTNGVFTFETLKALRKMDSFIKESQRWTPPSFLTFNRTVMRDIPLSDGTILPAGQFISMPGGPMTRDPLFYNSPDPNEFDGYRFYNKTSAPHQNRNQNQNQANTSSSETENELSGIEPGNLQWGVGKLTCPGRWYASAVMKLMVALVLREFEVRFPEGQTDREGETTLDTFIHPSETQRLVFRRLG</sequence>
<comment type="similarity">
    <text evidence="2">Belongs to the cytochrome P450 family.</text>
</comment>
<feature type="region of interest" description="Disordered" evidence="6">
    <location>
        <begin position="414"/>
        <end position="449"/>
    </location>
</feature>
<reference evidence="8" key="1">
    <citation type="journal article" date="2020" name="Stud. Mycol.">
        <title>101 Dothideomycetes genomes: a test case for predicting lifestyles and emergence of pathogens.</title>
        <authorList>
            <person name="Haridas S."/>
            <person name="Albert R."/>
            <person name="Binder M."/>
            <person name="Bloem J."/>
            <person name="Labutti K."/>
            <person name="Salamov A."/>
            <person name="Andreopoulos B."/>
            <person name="Baker S."/>
            <person name="Barry K."/>
            <person name="Bills G."/>
            <person name="Bluhm B."/>
            <person name="Cannon C."/>
            <person name="Castanera R."/>
            <person name="Culley D."/>
            <person name="Daum C."/>
            <person name="Ezra D."/>
            <person name="Gonzalez J."/>
            <person name="Henrissat B."/>
            <person name="Kuo A."/>
            <person name="Liang C."/>
            <person name="Lipzen A."/>
            <person name="Lutzoni F."/>
            <person name="Magnuson J."/>
            <person name="Mondo S."/>
            <person name="Nolan M."/>
            <person name="Ohm R."/>
            <person name="Pangilinan J."/>
            <person name="Park H.-J."/>
            <person name="Ramirez L."/>
            <person name="Alfaro M."/>
            <person name="Sun H."/>
            <person name="Tritt A."/>
            <person name="Yoshinaga Y."/>
            <person name="Zwiers L.-H."/>
            <person name="Turgeon B."/>
            <person name="Goodwin S."/>
            <person name="Spatafora J."/>
            <person name="Crous P."/>
            <person name="Grigoriev I."/>
        </authorList>
    </citation>
    <scope>NUCLEOTIDE SEQUENCE</scope>
    <source>
        <strain evidence="8">CBS 122681</strain>
    </source>
</reference>
<dbReference type="InterPro" id="IPR036396">
    <property type="entry name" value="Cyt_P450_sf"/>
</dbReference>
<feature type="chain" id="PRO_5025607781" evidence="7">
    <location>
        <begin position="17"/>
        <end position="518"/>
    </location>
</feature>
<keyword evidence="9" id="KW-1185">Reference proteome</keyword>
<keyword evidence="3" id="KW-0479">Metal-binding</keyword>
<comment type="cofactor">
    <cofactor evidence="1">
        <name>heme</name>
        <dbReference type="ChEBI" id="CHEBI:30413"/>
    </cofactor>
</comment>
<dbReference type="GO" id="GO:0004497">
    <property type="term" value="F:monooxygenase activity"/>
    <property type="evidence" value="ECO:0007669"/>
    <property type="project" value="InterPro"/>
</dbReference>
<evidence type="ECO:0000313" key="9">
    <source>
        <dbReference type="Proteomes" id="UP000799324"/>
    </source>
</evidence>
<dbReference type="Gene3D" id="1.10.630.10">
    <property type="entry name" value="Cytochrome P450"/>
    <property type="match status" value="1"/>
</dbReference>
<dbReference type="Proteomes" id="UP000799324">
    <property type="component" value="Unassembled WGS sequence"/>
</dbReference>
<name>A0A6A6TQ44_9PLEO</name>
<feature type="compositionally biased region" description="Low complexity" evidence="6">
    <location>
        <begin position="425"/>
        <end position="440"/>
    </location>
</feature>
<evidence type="ECO:0000256" key="1">
    <source>
        <dbReference type="ARBA" id="ARBA00001971"/>
    </source>
</evidence>
<evidence type="ECO:0000256" key="5">
    <source>
        <dbReference type="ARBA" id="ARBA00023004"/>
    </source>
</evidence>
<keyword evidence="5" id="KW-0408">Iron</keyword>
<accession>A0A6A6TQ44</accession>
<evidence type="ECO:0000256" key="3">
    <source>
        <dbReference type="ARBA" id="ARBA00022723"/>
    </source>
</evidence>
<dbReference type="InterPro" id="IPR001128">
    <property type="entry name" value="Cyt_P450"/>
</dbReference>
<keyword evidence="4" id="KW-0560">Oxidoreductase</keyword>
<evidence type="ECO:0000313" key="8">
    <source>
        <dbReference type="EMBL" id="KAF2661028.1"/>
    </source>
</evidence>
<dbReference type="PANTHER" id="PTHR46206">
    <property type="entry name" value="CYTOCHROME P450"/>
    <property type="match status" value="1"/>
</dbReference>
<organism evidence="8 9">
    <name type="scientific">Lophiostoma macrostomum CBS 122681</name>
    <dbReference type="NCBI Taxonomy" id="1314788"/>
    <lineage>
        <taxon>Eukaryota</taxon>
        <taxon>Fungi</taxon>
        <taxon>Dikarya</taxon>
        <taxon>Ascomycota</taxon>
        <taxon>Pezizomycotina</taxon>
        <taxon>Dothideomycetes</taxon>
        <taxon>Pleosporomycetidae</taxon>
        <taxon>Pleosporales</taxon>
        <taxon>Lophiostomataceae</taxon>
        <taxon>Lophiostoma</taxon>
    </lineage>
</organism>
<evidence type="ECO:0000256" key="6">
    <source>
        <dbReference type="SAM" id="MobiDB-lite"/>
    </source>
</evidence>
<dbReference type="Pfam" id="PF00067">
    <property type="entry name" value="p450"/>
    <property type="match status" value="1"/>
</dbReference>
<dbReference type="GO" id="GO:0016705">
    <property type="term" value="F:oxidoreductase activity, acting on paired donors, with incorporation or reduction of molecular oxygen"/>
    <property type="evidence" value="ECO:0007669"/>
    <property type="project" value="InterPro"/>
</dbReference>
<protein>
    <submittedName>
        <fullName evidence="8">Cytochrome P450</fullName>
    </submittedName>
</protein>